<reference evidence="2 3" key="1">
    <citation type="submission" date="2021-06" db="EMBL/GenBank/DDBJ databases">
        <authorList>
            <person name="Kallberg Y."/>
            <person name="Tangrot J."/>
            <person name="Rosling A."/>
        </authorList>
    </citation>
    <scope>NUCLEOTIDE SEQUENCE [LARGE SCALE GENOMIC DNA]</scope>
    <source>
        <strain evidence="2 3">120-4 pot B 10/14</strain>
    </source>
</reference>
<comment type="caution">
    <text evidence="2">The sequence shown here is derived from an EMBL/GenBank/DDBJ whole genome shotgun (WGS) entry which is preliminary data.</text>
</comment>
<sequence length="63" mass="6915">MLMLAIITWSLACTSASASCLYIYKDVNNTDLTFKIKKIVLTGVNMTTLLFGVGLSWANPNDK</sequence>
<keyword evidence="3" id="KW-1185">Reference proteome</keyword>
<feature type="chain" id="PRO_5046419465" evidence="1">
    <location>
        <begin position="19"/>
        <end position="63"/>
    </location>
</feature>
<dbReference type="Proteomes" id="UP000789901">
    <property type="component" value="Unassembled WGS sequence"/>
</dbReference>
<proteinExistence type="predicted"/>
<dbReference type="EMBL" id="CAJVQB010005393">
    <property type="protein sequence ID" value="CAG8660567.1"/>
    <property type="molecule type" value="Genomic_DNA"/>
</dbReference>
<accession>A0ABN7UU35</accession>
<keyword evidence="1" id="KW-0732">Signal</keyword>
<protein>
    <submittedName>
        <fullName evidence="2">37610_t:CDS:1</fullName>
    </submittedName>
</protein>
<feature type="signal peptide" evidence="1">
    <location>
        <begin position="1"/>
        <end position="18"/>
    </location>
</feature>
<evidence type="ECO:0000256" key="1">
    <source>
        <dbReference type="SAM" id="SignalP"/>
    </source>
</evidence>
<evidence type="ECO:0000313" key="3">
    <source>
        <dbReference type="Proteomes" id="UP000789901"/>
    </source>
</evidence>
<organism evidence="2 3">
    <name type="scientific">Gigaspora margarita</name>
    <dbReference type="NCBI Taxonomy" id="4874"/>
    <lineage>
        <taxon>Eukaryota</taxon>
        <taxon>Fungi</taxon>
        <taxon>Fungi incertae sedis</taxon>
        <taxon>Mucoromycota</taxon>
        <taxon>Glomeromycotina</taxon>
        <taxon>Glomeromycetes</taxon>
        <taxon>Diversisporales</taxon>
        <taxon>Gigasporaceae</taxon>
        <taxon>Gigaspora</taxon>
    </lineage>
</organism>
<gene>
    <name evidence="2" type="ORF">GMARGA_LOCUS9857</name>
</gene>
<evidence type="ECO:0000313" key="2">
    <source>
        <dbReference type="EMBL" id="CAG8660567.1"/>
    </source>
</evidence>
<name>A0ABN7UU35_GIGMA</name>